<reference evidence="2" key="1">
    <citation type="submission" date="2011-01" db="EMBL/GenBank/DDBJ databases">
        <title>The Genome Sequence of Nematocida parisii strain ERTm3.</title>
        <authorList>
            <consortium name="The Broad Institute Genome Sequencing Platform"/>
            <consortium name="The Broad Institute Genome Sequencing Center for Infectious Disease"/>
            <person name="Cuomo C."/>
            <person name="Troemel E."/>
            <person name="Young S.K."/>
            <person name="Zeng Q."/>
            <person name="Gargeya S."/>
            <person name="Fitzgerald M."/>
            <person name="Haas B."/>
            <person name="Abouelleil A."/>
            <person name="Alvarado L."/>
            <person name="Arachchi H.M."/>
            <person name="Berlin A."/>
            <person name="Chapman S.B."/>
            <person name="Gearin G."/>
            <person name="Goldberg J."/>
            <person name="Griggs A."/>
            <person name="Gujja S."/>
            <person name="Hansen M."/>
            <person name="Heiman D."/>
            <person name="Howarth C."/>
            <person name="Larimer J."/>
            <person name="Lui A."/>
            <person name="MacDonald P.J.P."/>
            <person name="McCowen C."/>
            <person name="Montmayeur A."/>
            <person name="Murphy C."/>
            <person name="Neiman D."/>
            <person name="Pearson M."/>
            <person name="Priest M."/>
            <person name="Roberts A."/>
            <person name="Saif S."/>
            <person name="Shea T."/>
            <person name="Sisk P."/>
            <person name="Stolte C."/>
            <person name="Sykes S."/>
            <person name="Wortman J."/>
            <person name="Nusbaum C."/>
            <person name="Birren B."/>
        </authorList>
    </citation>
    <scope>NUCLEOTIDE SEQUENCE</scope>
    <source>
        <strain evidence="2">ERTm3</strain>
    </source>
</reference>
<dbReference type="AlphaFoldDB" id="I3EGK9"/>
<dbReference type="HOGENOM" id="CLU_2758376_0_0_1"/>
<keyword evidence="1" id="KW-0472">Membrane</keyword>
<keyword evidence="3" id="KW-1185">Reference proteome</keyword>
<dbReference type="OrthoDB" id="10378216at2759"/>
<protein>
    <submittedName>
        <fullName evidence="2">Uncharacterized protein</fullName>
    </submittedName>
</protein>
<dbReference type="EMBL" id="GL870879">
    <property type="protein sequence ID" value="EIJ88356.1"/>
    <property type="molecule type" value="Genomic_DNA"/>
</dbReference>
<organism evidence="2 3">
    <name type="scientific">Nematocida parisii (strain ERTm3)</name>
    <name type="common">Nematode killer fungus</name>
    <dbReference type="NCBI Taxonomy" id="935791"/>
    <lineage>
        <taxon>Eukaryota</taxon>
        <taxon>Fungi</taxon>
        <taxon>Fungi incertae sedis</taxon>
        <taxon>Microsporidia</taxon>
        <taxon>Nematocida</taxon>
    </lineage>
</organism>
<evidence type="ECO:0000256" key="1">
    <source>
        <dbReference type="SAM" id="Phobius"/>
    </source>
</evidence>
<keyword evidence="1" id="KW-0812">Transmembrane</keyword>
<keyword evidence="1" id="KW-1133">Transmembrane helix</keyword>
<sequence>MEDKTLERAMLETILKKPKRRKIYEKRKTLLKYCYSVKFICFKAFFCSFFICFVFTYFLVLQIREYALPY</sequence>
<dbReference type="InParanoid" id="I3EGK9"/>
<accession>I3EGK9</accession>
<dbReference type="VEuPathDB" id="MicrosporidiaDB:NEQG_01800"/>
<evidence type="ECO:0000313" key="3">
    <source>
        <dbReference type="Proteomes" id="UP000002872"/>
    </source>
</evidence>
<gene>
    <name evidence="2" type="ORF">NEQG_01800</name>
</gene>
<dbReference type="Proteomes" id="UP000002872">
    <property type="component" value="Unassembled WGS sequence"/>
</dbReference>
<evidence type="ECO:0000313" key="2">
    <source>
        <dbReference type="EMBL" id="EIJ88356.1"/>
    </source>
</evidence>
<feature type="transmembrane region" description="Helical" evidence="1">
    <location>
        <begin position="30"/>
        <end position="60"/>
    </location>
</feature>
<proteinExistence type="predicted"/>
<dbReference type="OMA" id="FIVCWIK"/>
<name>I3EGK9_NEMP3</name>